<evidence type="ECO:0000313" key="2">
    <source>
        <dbReference type="EMBL" id="MFD1421408.1"/>
    </source>
</evidence>
<evidence type="ECO:0000313" key="3">
    <source>
        <dbReference type="Proteomes" id="UP001597188"/>
    </source>
</evidence>
<sequence>MLESVIVLTLLGTMLLIGIYRFPSRQRQLTDEKMFWERFSTVWNQSVFLSSSQRQAYFIQFEQYERQIVVDHVDKVSGERRSVIIPFPETLKLDVTGNKSLVVIYPSGHTTVTTIKFTSQISGKTSLSFQFGWGAYRVKKN</sequence>
<evidence type="ECO:0000256" key="1">
    <source>
        <dbReference type="SAM" id="Phobius"/>
    </source>
</evidence>
<proteinExistence type="predicted"/>
<reference evidence="3" key="1">
    <citation type="journal article" date="2019" name="Int. J. Syst. Evol. Microbiol.">
        <title>The Global Catalogue of Microorganisms (GCM) 10K type strain sequencing project: providing services to taxonomists for standard genome sequencing and annotation.</title>
        <authorList>
            <consortium name="The Broad Institute Genomics Platform"/>
            <consortium name="The Broad Institute Genome Sequencing Center for Infectious Disease"/>
            <person name="Wu L."/>
            <person name="Ma J."/>
        </authorList>
    </citation>
    <scope>NUCLEOTIDE SEQUENCE [LARGE SCALE GENOMIC DNA]</scope>
    <source>
        <strain evidence="3">CCM 8931</strain>
    </source>
</reference>
<keyword evidence="1" id="KW-0472">Membrane</keyword>
<comment type="caution">
    <text evidence="2">The sequence shown here is derived from an EMBL/GenBank/DDBJ whole genome shotgun (WGS) entry which is preliminary data.</text>
</comment>
<keyword evidence="1" id="KW-0812">Transmembrane</keyword>
<gene>
    <name evidence="2" type="ORF">ACFQ5L_10700</name>
</gene>
<dbReference type="EMBL" id="JBHTOJ010000039">
    <property type="protein sequence ID" value="MFD1421408.1"/>
    <property type="molecule type" value="Genomic_DNA"/>
</dbReference>
<keyword evidence="3" id="KW-1185">Reference proteome</keyword>
<feature type="transmembrane region" description="Helical" evidence="1">
    <location>
        <begin position="6"/>
        <end position="23"/>
    </location>
</feature>
<dbReference type="RefSeq" id="WP_171001633.1">
    <property type="nucleotide sequence ID" value="NZ_BJDL01000033.1"/>
</dbReference>
<accession>A0ABW4C1N4</accession>
<organism evidence="2 3">
    <name type="scientific">Lactiplantibacillus songbeiensis</name>
    <dbReference type="NCBI Taxonomy" id="2559920"/>
    <lineage>
        <taxon>Bacteria</taxon>
        <taxon>Bacillati</taxon>
        <taxon>Bacillota</taxon>
        <taxon>Bacilli</taxon>
        <taxon>Lactobacillales</taxon>
        <taxon>Lactobacillaceae</taxon>
        <taxon>Lactiplantibacillus</taxon>
    </lineage>
</organism>
<keyword evidence="1" id="KW-1133">Transmembrane helix</keyword>
<name>A0ABW4C1N4_9LACO</name>
<protein>
    <recommendedName>
        <fullName evidence="4">Competence protein ComGD</fullName>
    </recommendedName>
</protein>
<evidence type="ECO:0008006" key="4">
    <source>
        <dbReference type="Google" id="ProtNLM"/>
    </source>
</evidence>
<dbReference type="Proteomes" id="UP001597188">
    <property type="component" value="Unassembled WGS sequence"/>
</dbReference>